<dbReference type="GeneID" id="89492205"/>
<dbReference type="AlphaFoldDB" id="A0A379FZN6"/>
<reference evidence="1 2" key="1">
    <citation type="submission" date="2018-06" db="EMBL/GenBank/DDBJ databases">
        <authorList>
            <consortium name="Pathogen Informatics"/>
            <person name="Doyle S."/>
        </authorList>
    </citation>
    <scope>NUCLEOTIDE SEQUENCE [LARGE SCALE GENOMIC DNA]</scope>
    <source>
        <strain evidence="1 2">NCTC12026</strain>
    </source>
</reference>
<organism evidence="1 2">
    <name type="scientific">Providencia rustigianii</name>
    <dbReference type="NCBI Taxonomy" id="158850"/>
    <lineage>
        <taxon>Bacteria</taxon>
        <taxon>Pseudomonadati</taxon>
        <taxon>Pseudomonadota</taxon>
        <taxon>Gammaproteobacteria</taxon>
        <taxon>Enterobacterales</taxon>
        <taxon>Morganellaceae</taxon>
        <taxon>Providencia</taxon>
    </lineage>
</organism>
<name>A0A379FZN6_9GAMM</name>
<evidence type="ECO:0000313" key="2">
    <source>
        <dbReference type="Proteomes" id="UP000255129"/>
    </source>
</evidence>
<proteinExistence type="predicted"/>
<gene>
    <name evidence="1" type="ORF">NCTC12026_00144</name>
</gene>
<accession>A0A379FZN6</accession>
<evidence type="ECO:0000313" key="1">
    <source>
        <dbReference type="EMBL" id="SUC33823.1"/>
    </source>
</evidence>
<dbReference type="EMBL" id="UGUA01000001">
    <property type="protein sequence ID" value="SUC33823.1"/>
    <property type="molecule type" value="Genomic_DNA"/>
</dbReference>
<dbReference type="Proteomes" id="UP000255129">
    <property type="component" value="Unassembled WGS sequence"/>
</dbReference>
<sequence length="145" mass="16645">MKTFSDIVNHMNLNNHNITIAQVRKTVTSWGKRNTLVRSVVKYQVWLDSNDNNDRVVISGEVILNNKKTGPEKGVDMPMEIHHYSDFDTVKRTFTKSHPEQYFRIDGLENPADVKSMYQSLGKVIEGMVINESFRVPGMTEYLPA</sequence>
<protein>
    <submittedName>
        <fullName evidence="1">Uncharacterized protein</fullName>
    </submittedName>
</protein>
<dbReference type="OrthoDB" id="6624974at2"/>
<dbReference type="RefSeq" id="WP_011039702.1">
    <property type="nucleotide sequence ID" value="NZ_UGUA01000001.1"/>
</dbReference>